<dbReference type="EMBL" id="LGTZ01003505">
    <property type="protein sequence ID" value="OJD09612.1"/>
    <property type="molecule type" value="Genomic_DNA"/>
</dbReference>
<protein>
    <submittedName>
        <fullName evidence="1">Uncharacterized protein</fullName>
    </submittedName>
</protein>
<evidence type="ECO:0000313" key="2">
    <source>
        <dbReference type="Proteomes" id="UP000242791"/>
    </source>
</evidence>
<name>A0A1J9Q0Y3_9EURO</name>
<dbReference type="VEuPathDB" id="FungiDB:ACJ73_10187"/>
<organism evidence="1 2">
    <name type="scientific">Blastomyces percursus</name>
    <dbReference type="NCBI Taxonomy" id="1658174"/>
    <lineage>
        <taxon>Eukaryota</taxon>
        <taxon>Fungi</taxon>
        <taxon>Dikarya</taxon>
        <taxon>Ascomycota</taxon>
        <taxon>Pezizomycotina</taxon>
        <taxon>Eurotiomycetes</taxon>
        <taxon>Eurotiomycetidae</taxon>
        <taxon>Onygenales</taxon>
        <taxon>Ajellomycetaceae</taxon>
        <taxon>Blastomyces</taxon>
    </lineage>
</organism>
<keyword evidence="2" id="KW-1185">Reference proteome</keyword>
<dbReference type="Proteomes" id="UP000242791">
    <property type="component" value="Unassembled WGS sequence"/>
</dbReference>
<reference evidence="1 2" key="1">
    <citation type="submission" date="2015-08" db="EMBL/GenBank/DDBJ databases">
        <title>Emmonsia species relationships and genome sequence.</title>
        <authorList>
            <person name="Cuomo C.A."/>
            <person name="Schwartz I.S."/>
            <person name="Kenyon C."/>
            <person name="De Hoog G.S."/>
            <person name="Govender N.P."/>
            <person name="Botha A."/>
            <person name="Moreno L."/>
            <person name="De Vries M."/>
            <person name="Munoz J.F."/>
            <person name="Stielow J.B."/>
        </authorList>
    </citation>
    <scope>NUCLEOTIDE SEQUENCE [LARGE SCALE GENOMIC DNA]</scope>
    <source>
        <strain evidence="1 2">EI222</strain>
    </source>
</reference>
<dbReference type="OrthoDB" id="4183717at2759"/>
<proteinExistence type="predicted"/>
<dbReference type="AlphaFoldDB" id="A0A1J9Q0Y3"/>
<sequence>IHSGCLNWVQDWVVDLRRWEKWSRRAISSAGKGELRVFAGEYANRIIMPDCAVFISTLDYPTITMEVAYTETYENLEEDVLPPVTRRDGWRDFNLYSSEDCTPQAR</sequence>
<feature type="non-terminal residue" evidence="1">
    <location>
        <position position="1"/>
    </location>
</feature>
<accession>A0A1J9Q0Y3</accession>
<evidence type="ECO:0000313" key="1">
    <source>
        <dbReference type="EMBL" id="OJD09612.1"/>
    </source>
</evidence>
<gene>
    <name evidence="1" type="ORF">ACJ73_10187</name>
</gene>
<comment type="caution">
    <text evidence="1">The sequence shown here is derived from an EMBL/GenBank/DDBJ whole genome shotgun (WGS) entry which is preliminary data.</text>
</comment>